<dbReference type="Gene3D" id="3.10.350.10">
    <property type="entry name" value="LysM domain"/>
    <property type="match status" value="1"/>
</dbReference>
<dbReference type="RefSeq" id="WP_194502955.1">
    <property type="nucleotide sequence ID" value="NZ_JADIVZ010000003.1"/>
</dbReference>
<accession>A0A930V0X3</accession>
<dbReference type="SMART" id="SM00257">
    <property type="entry name" value="LysM"/>
    <property type="match status" value="1"/>
</dbReference>
<protein>
    <submittedName>
        <fullName evidence="2">LysM peptidoglycan-binding domain-containing protein</fullName>
    </submittedName>
</protein>
<dbReference type="Pfam" id="PF01476">
    <property type="entry name" value="LysM"/>
    <property type="match status" value="1"/>
</dbReference>
<evidence type="ECO:0000313" key="2">
    <source>
        <dbReference type="EMBL" id="MBF4161687.1"/>
    </source>
</evidence>
<name>A0A930V0X3_9ACTN</name>
<dbReference type="PROSITE" id="PS51782">
    <property type="entry name" value="LYSM"/>
    <property type="match status" value="1"/>
</dbReference>
<evidence type="ECO:0000313" key="3">
    <source>
        <dbReference type="Proteomes" id="UP000656804"/>
    </source>
</evidence>
<evidence type="ECO:0000259" key="1">
    <source>
        <dbReference type="PROSITE" id="PS51782"/>
    </source>
</evidence>
<dbReference type="SUPFAM" id="SSF54106">
    <property type="entry name" value="LysM domain"/>
    <property type="match status" value="1"/>
</dbReference>
<gene>
    <name evidence="2" type="ORF">ISG29_08290</name>
</gene>
<dbReference type="Proteomes" id="UP000656804">
    <property type="component" value="Unassembled WGS sequence"/>
</dbReference>
<sequence>MSSTSLAPAFRPASPALRLTRRGRLVVFVGSLLLALAAALVFAQVSAAISDPSESTDVVVVRSDDTLWSIASAHADGDDVRDAVAQIQQLNDLDGGLVRAGQHLLVPAHG</sequence>
<dbReference type="AlphaFoldDB" id="A0A930V0X3"/>
<dbReference type="InterPro" id="IPR018392">
    <property type="entry name" value="LysM"/>
</dbReference>
<comment type="caution">
    <text evidence="2">The sequence shown here is derived from an EMBL/GenBank/DDBJ whole genome shotgun (WGS) entry which is preliminary data.</text>
</comment>
<dbReference type="InterPro" id="IPR036779">
    <property type="entry name" value="LysM_dom_sf"/>
</dbReference>
<keyword evidence="3" id="KW-1185">Reference proteome</keyword>
<feature type="domain" description="LysM" evidence="1">
    <location>
        <begin position="57"/>
        <end position="106"/>
    </location>
</feature>
<dbReference type="CDD" id="cd00118">
    <property type="entry name" value="LysM"/>
    <property type="match status" value="1"/>
</dbReference>
<proteinExistence type="predicted"/>
<dbReference type="EMBL" id="JADIVZ010000003">
    <property type="protein sequence ID" value="MBF4161687.1"/>
    <property type="molecule type" value="Genomic_DNA"/>
</dbReference>
<reference evidence="2" key="1">
    <citation type="submission" date="2020-11" db="EMBL/GenBank/DDBJ databases">
        <title>Nocardioides sp. CBS4Y-1, whole genome shotgun sequence.</title>
        <authorList>
            <person name="Tuo L."/>
        </authorList>
    </citation>
    <scope>NUCLEOTIDE SEQUENCE</scope>
    <source>
        <strain evidence="2">CBS4Y-1</strain>
    </source>
</reference>
<organism evidence="2 3">
    <name type="scientific">Nocardioides acrostichi</name>
    <dbReference type="NCBI Taxonomy" id="2784339"/>
    <lineage>
        <taxon>Bacteria</taxon>
        <taxon>Bacillati</taxon>
        <taxon>Actinomycetota</taxon>
        <taxon>Actinomycetes</taxon>
        <taxon>Propionibacteriales</taxon>
        <taxon>Nocardioidaceae</taxon>
        <taxon>Nocardioides</taxon>
    </lineage>
</organism>